<dbReference type="InterPro" id="IPR020843">
    <property type="entry name" value="ER"/>
</dbReference>
<feature type="domain" description="Ketosynthase family 3 (KS3)" evidence="46">
    <location>
        <begin position="21"/>
        <end position="424"/>
    </location>
</feature>
<keyword evidence="49" id="KW-1185">Reference proteome</keyword>
<dbReference type="InterPro" id="IPR032821">
    <property type="entry name" value="PKS_assoc"/>
</dbReference>
<dbReference type="Gene3D" id="3.30.70.3290">
    <property type="match status" value="1"/>
</dbReference>
<dbReference type="Pfam" id="PF02801">
    <property type="entry name" value="Ketoacyl-synt_C"/>
    <property type="match status" value="1"/>
</dbReference>
<evidence type="ECO:0000256" key="16">
    <source>
        <dbReference type="ARBA" id="ARBA00047394"/>
    </source>
</evidence>
<comment type="catalytic activity">
    <reaction evidence="43">
        <text>(2E)-decenoyl-[ACP] + NADPH + H(+) = decanoyl-[ACP] + NADP(+)</text>
        <dbReference type="Rhea" id="RHEA:41864"/>
        <dbReference type="Rhea" id="RHEA-COMP:9639"/>
        <dbReference type="Rhea" id="RHEA-COMP:9640"/>
        <dbReference type="ChEBI" id="CHEBI:15378"/>
        <dbReference type="ChEBI" id="CHEBI:57783"/>
        <dbReference type="ChEBI" id="CHEBI:58349"/>
        <dbReference type="ChEBI" id="CHEBI:78467"/>
        <dbReference type="ChEBI" id="CHEBI:78468"/>
    </reaction>
    <physiologicalReaction direction="left-to-right" evidence="43">
        <dbReference type="Rhea" id="RHEA:41865"/>
    </physiologicalReaction>
</comment>
<comment type="catalytic activity">
    <reaction evidence="33">
        <text>holo-[ACP] + acetyl-CoA = acetyl-[ACP] + CoA</text>
        <dbReference type="Rhea" id="RHEA:41788"/>
        <dbReference type="Rhea" id="RHEA-COMP:9621"/>
        <dbReference type="Rhea" id="RHEA-COMP:9685"/>
        <dbReference type="ChEBI" id="CHEBI:57287"/>
        <dbReference type="ChEBI" id="CHEBI:57288"/>
        <dbReference type="ChEBI" id="CHEBI:64479"/>
        <dbReference type="ChEBI" id="CHEBI:78446"/>
        <dbReference type="EC" id="2.3.1.38"/>
    </reaction>
    <physiologicalReaction direction="left-to-right" evidence="33">
        <dbReference type="Rhea" id="RHEA:41789"/>
    </physiologicalReaction>
</comment>
<dbReference type="Pfam" id="PF21149">
    <property type="entry name" value="FAS_pseudo-KR"/>
    <property type="match status" value="1"/>
</dbReference>
<dbReference type="GO" id="GO:0004312">
    <property type="term" value="F:fatty acid synthase activity"/>
    <property type="evidence" value="ECO:0007669"/>
    <property type="project" value="TreeGrafter"/>
</dbReference>
<dbReference type="InterPro" id="IPR050091">
    <property type="entry name" value="PKS_NRPS_Biosynth_Enz"/>
</dbReference>
<dbReference type="InterPro" id="IPR001031">
    <property type="entry name" value="Thioesterase"/>
</dbReference>
<evidence type="ECO:0000256" key="22">
    <source>
        <dbReference type="ARBA" id="ARBA00047810"/>
    </source>
</evidence>
<evidence type="ECO:0000256" key="12">
    <source>
        <dbReference type="ARBA" id="ARBA00023401"/>
    </source>
</evidence>
<dbReference type="InterPro" id="IPR016036">
    <property type="entry name" value="Malonyl_transacylase_ACP-bd"/>
</dbReference>
<sequence length="2329" mass="260076">MAPAEGVGDQTIKDVPASLSGDEVVISGISGVFPNSDSVLDFMNNLYNKVDMVTEEPKWNVNDPDVPKHVGKITGTDKFDAQFFGVSYHLACALEPMARKLLEHAYGAIFDSGTNPQSLRGKRVGVFVGVNFTDNSTLSMYNVNKRSDFIINGCSKAMLANRISYWIDSKGPSYGLDYACSGSTACLEIAYKSIKSGECDAAIIGGCNFGLHPTLAANLRKAGLLCLDGKTKCFDKNGDGYVRADAINVIFLQKAQDAHRIYTQVYHAKGIYKMRPDAQFLPYRETEDIEKFLNEFYKETNVDPQRVEYVEAHATAIAKADENELRAIGNIFAKDNPVKVGSVKSNMGNSESASGICALTKLCLAYHQGKLPANLHYNEPQDNIPAIKDGRIQVVTDNVDFDRGFTAVNNFSFSGANFHVLLKGQYKEKNLQRYQCEIPRLVLASGREETCVQKILDILKSKPIDAEEIGLLHKIFEYDIPGHTGRGYTVLDTNENKETVSVAESADYYPGLKRPLWFVYSGMGSQWAGMGADLMRIPIFANAIHKCHKVLEPLGLNLIRIVTEPDNRIFDNILNAFVGIGAIQIGLTDVIKAMGIVPDYIIGHSLGEMACAYHDDTFTAEELILATYCRGKVCLETDLIKGSMAAVGVGYQAIVNQCPPEIDIACHNSHESTTISGPADKMTEFVGELTKRGIFAKEVPCANIAYHSRYIAQCGPELLKRLREVIKNPKKRSSKWISTSVPQDKWDQPEAVYSSAEYHTNNLLKPVLFEESSKMIPDNAIVVEIAPHGLLQAILKRSHKECTHIPLTRRGNTNGVKFLLEAIGKLYEAGVNPRVDVLYPKIEFPVSTETPLLSHFVEWEHSEDWPQLSFLEKDEVRTAMERNVVLSTHDDDFKFLEGHLRNGANVLPESAVLVLVWETLAMHIGVSYRDQPVVFRDIHFHSEIIIKPETPLRLTIAINRGSNKFEVSQNDIRIASGIVSGVKVVKYNQDPESMDNEEEEIILNSDDVYNIFKSRGYSYKDQFQSIQSSALDHKKAFVQWNGEWVTFLDSLIQLKTLSRNHDGISTPKFIRKIRISILEQQISNSVVINGVKCFPAQYDDVQGVVRCAGVELDNVTFVDKPVIDQQPEVLLTKSFYPHYNMDQVDMKTALQIMLQIVAENTTLKRIKTTQIVTSNTNIICIIKGISTLIPNVTIDVASIINVNIDFDTLLVQNSDVDKANVFIIEDLFGNKKKLDSLKNISKDSFIIALECGVPALQGSLNENFTVISSMSDGKQILILLKRRNPRDVTYVPVNCDNKLDWVSRVHVELNKTKRVMLVSERQPYCGALGFVNKLKSDGEDKIGLIAIDDCHAPTFDPDIGIYKHQLNKNLTVNIFRKGQWGGYYYTSAAKSTKLRNVTLVSPNGDLDNLTWVEAPDTANKHNLIKVSYAGISSKDVQKAVSNTRDDLTPLGMDFSGTNADGNRVMGLVAGGSLSTTVEADSDLLWPVPEHWSLQDAATVPLPYALAYYCLTIKSRLLKGQSVFVTGGAGALGQAVIAVCLSLDCTVFTTVNCMRKKNILLQLFPGLDEKNIGYSRDDSFLSMIKMYAHNKGCDIVINCASGFIRETAMKCVGIMGFFLDLSAYDMTENKDIGMSYLEKDRSYKAVNFSSIFRSENAAEKKMLQHMLAEGIANGTVRPISRIEYTPTQISRAFRLISSSKHIGKVLIKMSSPELVKGFDVIPSMNYNSSSVYIVVCDKSGIGIKLTDRMLKRGARKIVLHSRTNISGYWHSKLVSWEKQNVTVKISSENLETQQGCTRMLKEASRIGSIRGIFIVPDIEDENDERALDFVQTFNKTAFAVINLDLTSKNYCNELSYFVVLLPPSRSTSNEYSYSLLERVCQMRSENGLPALIMRMDHLAEGDTKTIWQPQKLAAFFNGMENSLKLKYNNVLTFNSNEENVLDYEMKLAKIFGVPKIEALPEDFTVNDLLLTEDNLVELQTVIRNIHNVDYPIEKIVNMTVRSLKNIGSQATEKPRNNEGLGAFYTCIDEEEEHLLTSHPIVPMVTLLNNGTETDLDPQETYLTLIPGFEGRYQIFSGLAERLKVQAVAVQLAADIEGNNIEEMAATVRKFMKTKFESKSKFYLLGYSFGVNIALEVAAILEKEGHTGVVYCLDSSPDALRIQLNSYLGEISDSELQNAILEHISQLIAGKVPEELGQYLEQINDWPTKVDACLYTLRGIRNYSKQYKGSLLDSAYRNISFAKNYEPKVKLSSDIVLIKGKPHLQSEKLSADYNLSKYAKNPVKIYHIESDHPSAPYDTRVTNIVNNLLDDNLLEEFKKKNLCDKYVIQPK</sequence>
<evidence type="ECO:0000259" key="46">
    <source>
        <dbReference type="PROSITE" id="PS52004"/>
    </source>
</evidence>
<dbReference type="Gene3D" id="3.40.50.1820">
    <property type="entry name" value="alpha/beta hydrolase"/>
    <property type="match status" value="1"/>
</dbReference>
<dbReference type="SMART" id="SM00829">
    <property type="entry name" value="PKS_ER"/>
    <property type="match status" value="1"/>
</dbReference>
<dbReference type="InterPro" id="IPR016035">
    <property type="entry name" value="Acyl_Trfase/lysoPLipase"/>
</dbReference>
<evidence type="ECO:0000256" key="42">
    <source>
        <dbReference type="ARBA" id="ARBA00049449"/>
    </source>
</evidence>
<evidence type="ECO:0000256" key="39">
    <source>
        <dbReference type="ARBA" id="ARBA00049263"/>
    </source>
</evidence>
<comment type="catalytic activity">
    <reaction evidence="19">
        <text>tetradecanoyl-[ACP] + malonyl-[ACP] + H(+) = 3-oxohexadecanoyl-[ACP] + holo-[ACP] + CO2</text>
        <dbReference type="Rhea" id="RHEA:41900"/>
        <dbReference type="Rhea" id="RHEA-COMP:9623"/>
        <dbReference type="Rhea" id="RHEA-COMP:9648"/>
        <dbReference type="Rhea" id="RHEA-COMP:9649"/>
        <dbReference type="Rhea" id="RHEA-COMP:9685"/>
        <dbReference type="ChEBI" id="CHEBI:15378"/>
        <dbReference type="ChEBI" id="CHEBI:16526"/>
        <dbReference type="ChEBI" id="CHEBI:64479"/>
        <dbReference type="ChEBI" id="CHEBI:78449"/>
        <dbReference type="ChEBI" id="CHEBI:78477"/>
        <dbReference type="ChEBI" id="CHEBI:78478"/>
    </reaction>
    <physiologicalReaction direction="left-to-right" evidence="19">
        <dbReference type="Rhea" id="RHEA:41901"/>
    </physiologicalReaction>
</comment>
<dbReference type="GO" id="GO:0004313">
    <property type="term" value="F:[acyl-carrier-protein] S-acetyltransferase activity"/>
    <property type="evidence" value="ECO:0007669"/>
    <property type="project" value="UniProtKB-EC"/>
</dbReference>
<dbReference type="InterPro" id="IPR016039">
    <property type="entry name" value="Thiolase-like"/>
</dbReference>
<dbReference type="InterPro" id="IPR049900">
    <property type="entry name" value="PKS_mFAS_DH"/>
</dbReference>
<evidence type="ECO:0000256" key="15">
    <source>
        <dbReference type="ARBA" id="ARBA00047300"/>
    </source>
</evidence>
<comment type="catalytic activity">
    <reaction evidence="36">
        <text>(2E)-octadecenoyl-[ACP] + NADPH + H(+) = octadecanoyl-[ACP] + NADP(+)</text>
        <dbReference type="Rhea" id="RHEA:41928"/>
        <dbReference type="Rhea" id="RHEA-COMP:9655"/>
        <dbReference type="Rhea" id="RHEA-COMP:9656"/>
        <dbReference type="ChEBI" id="CHEBI:15378"/>
        <dbReference type="ChEBI" id="CHEBI:57783"/>
        <dbReference type="ChEBI" id="CHEBI:58349"/>
        <dbReference type="ChEBI" id="CHEBI:78489"/>
        <dbReference type="ChEBI" id="CHEBI:78495"/>
    </reaction>
    <physiologicalReaction direction="left-to-right" evidence="36">
        <dbReference type="Rhea" id="RHEA:41929"/>
    </physiologicalReaction>
</comment>
<evidence type="ECO:0000256" key="30">
    <source>
        <dbReference type="ARBA" id="ARBA00048506"/>
    </source>
</evidence>
<evidence type="ECO:0000259" key="47">
    <source>
        <dbReference type="PROSITE" id="PS52019"/>
    </source>
</evidence>
<keyword evidence="3" id="KW-0663">Pyridoxal phosphate</keyword>
<evidence type="ECO:0000256" key="44">
    <source>
        <dbReference type="ARBA" id="ARBA00049533"/>
    </source>
</evidence>
<comment type="catalytic activity">
    <reaction evidence="17">
        <text>a (3R)-hydroxyacyl-[ACP] + NADP(+) = a 3-oxoacyl-[ACP] + NADPH + H(+)</text>
        <dbReference type="Rhea" id="RHEA:17397"/>
        <dbReference type="Rhea" id="RHEA-COMP:9916"/>
        <dbReference type="Rhea" id="RHEA-COMP:9945"/>
        <dbReference type="ChEBI" id="CHEBI:15378"/>
        <dbReference type="ChEBI" id="CHEBI:57783"/>
        <dbReference type="ChEBI" id="CHEBI:58349"/>
        <dbReference type="ChEBI" id="CHEBI:78776"/>
        <dbReference type="ChEBI" id="CHEBI:78827"/>
        <dbReference type="EC" id="1.1.1.100"/>
    </reaction>
    <physiologicalReaction direction="right-to-left" evidence="17">
        <dbReference type="Rhea" id="RHEA:17399"/>
    </physiologicalReaction>
</comment>
<dbReference type="Pfam" id="PF00975">
    <property type="entry name" value="Thioesterase"/>
    <property type="match status" value="1"/>
</dbReference>
<evidence type="ECO:0000256" key="24">
    <source>
        <dbReference type="ARBA" id="ARBA00047953"/>
    </source>
</evidence>
<evidence type="ECO:0000256" key="3">
    <source>
        <dbReference type="ARBA" id="ARBA00022898"/>
    </source>
</evidence>
<comment type="catalytic activity">
    <reaction evidence="44">
        <text>octanoyl-[ACP] + malonyl-[ACP] + H(+) = 3-oxodecanoyl-[ACP] + holo-[ACP] + CO2</text>
        <dbReference type="Rhea" id="RHEA:41852"/>
        <dbReference type="Rhea" id="RHEA-COMP:9623"/>
        <dbReference type="Rhea" id="RHEA-COMP:9636"/>
        <dbReference type="Rhea" id="RHEA-COMP:9637"/>
        <dbReference type="Rhea" id="RHEA-COMP:9685"/>
        <dbReference type="ChEBI" id="CHEBI:15378"/>
        <dbReference type="ChEBI" id="CHEBI:16526"/>
        <dbReference type="ChEBI" id="CHEBI:64479"/>
        <dbReference type="ChEBI" id="CHEBI:78449"/>
        <dbReference type="ChEBI" id="CHEBI:78463"/>
        <dbReference type="ChEBI" id="CHEBI:78464"/>
    </reaction>
    <physiologicalReaction direction="left-to-right" evidence="44">
        <dbReference type="Rhea" id="RHEA:41853"/>
    </physiologicalReaction>
</comment>
<evidence type="ECO:0000313" key="48">
    <source>
        <dbReference type="EMBL" id="KAF9424207.1"/>
    </source>
</evidence>
<dbReference type="SUPFAM" id="SSF50129">
    <property type="entry name" value="GroES-like"/>
    <property type="match status" value="1"/>
</dbReference>
<evidence type="ECO:0000256" key="6">
    <source>
        <dbReference type="ARBA" id="ARBA00023351"/>
    </source>
</evidence>
<comment type="catalytic activity">
    <reaction evidence="7">
        <text>(3R)-hydroxyhexanoyl-[ACP] = (2E)-hexenoyl-[ACP] + H2O</text>
        <dbReference type="Rhea" id="RHEA:41828"/>
        <dbReference type="Rhea" id="RHEA-COMP:9630"/>
        <dbReference type="Rhea" id="RHEA-COMP:9631"/>
        <dbReference type="ChEBI" id="CHEBI:15377"/>
        <dbReference type="ChEBI" id="CHEBI:78457"/>
        <dbReference type="ChEBI" id="CHEBI:78458"/>
    </reaction>
    <physiologicalReaction direction="left-to-right" evidence="7">
        <dbReference type="Rhea" id="RHEA:41829"/>
    </physiologicalReaction>
</comment>
<dbReference type="CDD" id="cd00833">
    <property type="entry name" value="PKS"/>
    <property type="match status" value="1"/>
</dbReference>
<evidence type="ECO:0000256" key="40">
    <source>
        <dbReference type="ARBA" id="ARBA00049414"/>
    </source>
</evidence>
<dbReference type="Pfam" id="PF00698">
    <property type="entry name" value="Acyl_transf_1"/>
    <property type="match status" value="1"/>
</dbReference>
<evidence type="ECO:0000256" key="23">
    <source>
        <dbReference type="ARBA" id="ARBA00047897"/>
    </source>
</evidence>
<dbReference type="GO" id="GO:0141148">
    <property type="term" value="F:enoyl-[acyl-carrier-protein] reductase (NADPH) activity"/>
    <property type="evidence" value="ECO:0007669"/>
    <property type="project" value="UniProtKB-EC"/>
</dbReference>
<dbReference type="GO" id="GO:0006633">
    <property type="term" value="P:fatty acid biosynthetic process"/>
    <property type="evidence" value="ECO:0007669"/>
    <property type="project" value="UniProtKB-UniPathway"/>
</dbReference>
<comment type="catalytic activity">
    <reaction evidence="21">
        <text>dodecanoyl-[ACP] + malonyl-[ACP] + H(+) = 3-oxotetradecanoyl-[ACP] + holo-[ACP] + CO2</text>
        <dbReference type="Rhea" id="RHEA:41884"/>
        <dbReference type="Rhea" id="RHEA-COMP:9623"/>
        <dbReference type="Rhea" id="RHEA-COMP:9644"/>
        <dbReference type="Rhea" id="RHEA-COMP:9645"/>
        <dbReference type="Rhea" id="RHEA-COMP:9685"/>
        <dbReference type="ChEBI" id="CHEBI:15378"/>
        <dbReference type="ChEBI" id="CHEBI:16526"/>
        <dbReference type="ChEBI" id="CHEBI:64479"/>
        <dbReference type="ChEBI" id="CHEBI:65264"/>
        <dbReference type="ChEBI" id="CHEBI:78449"/>
        <dbReference type="ChEBI" id="CHEBI:78473"/>
    </reaction>
    <physiologicalReaction direction="left-to-right" evidence="21">
        <dbReference type="Rhea" id="RHEA:41885"/>
    </physiologicalReaction>
</comment>
<evidence type="ECO:0000256" key="43">
    <source>
        <dbReference type="ARBA" id="ARBA00049521"/>
    </source>
</evidence>
<evidence type="ECO:0000256" key="45">
    <source>
        <dbReference type="PROSITE-ProRule" id="PRU01363"/>
    </source>
</evidence>
<comment type="catalytic activity">
    <reaction evidence="32">
        <text>a 2,3-saturated acyl-[ACP] + NADP(+) = a (2E)-enoyl-[ACP] + NADPH + H(+)</text>
        <dbReference type="Rhea" id="RHEA:22564"/>
        <dbReference type="Rhea" id="RHEA-COMP:9925"/>
        <dbReference type="Rhea" id="RHEA-COMP:9926"/>
        <dbReference type="ChEBI" id="CHEBI:15378"/>
        <dbReference type="ChEBI" id="CHEBI:57783"/>
        <dbReference type="ChEBI" id="CHEBI:58349"/>
        <dbReference type="ChEBI" id="CHEBI:78784"/>
        <dbReference type="ChEBI" id="CHEBI:78785"/>
        <dbReference type="EC" id="1.3.1.39"/>
    </reaction>
    <physiologicalReaction direction="right-to-left" evidence="32">
        <dbReference type="Rhea" id="RHEA:22566"/>
    </physiologicalReaction>
</comment>
<dbReference type="InterPro" id="IPR029058">
    <property type="entry name" value="AB_hydrolase_fold"/>
</dbReference>
<dbReference type="EMBL" id="JACKWZ010000004">
    <property type="protein sequence ID" value="KAF9424207.1"/>
    <property type="molecule type" value="Genomic_DNA"/>
</dbReference>
<keyword evidence="2" id="KW-0702">S-nitrosylation</keyword>
<comment type="catalytic activity">
    <reaction evidence="41">
        <text>3-oxooctanoyl-[ACP] + NADPH + H(+) = (3R)-hydroxyoctanoyl-[ACP] + NADP(+)</text>
        <dbReference type="Rhea" id="RHEA:41840"/>
        <dbReference type="Rhea" id="RHEA-COMP:9633"/>
        <dbReference type="Rhea" id="RHEA-COMP:9634"/>
        <dbReference type="ChEBI" id="CHEBI:15378"/>
        <dbReference type="ChEBI" id="CHEBI:57783"/>
        <dbReference type="ChEBI" id="CHEBI:58349"/>
        <dbReference type="ChEBI" id="CHEBI:78460"/>
        <dbReference type="ChEBI" id="CHEBI:78461"/>
    </reaction>
    <physiologicalReaction direction="left-to-right" evidence="41">
        <dbReference type="Rhea" id="RHEA:41841"/>
    </physiologicalReaction>
</comment>
<comment type="catalytic activity">
    <reaction evidence="29">
        <text>(2E)-octenoyl-[ACP] + NADPH + H(+) = octanoyl-[ACP] + NADP(+)</text>
        <dbReference type="Rhea" id="RHEA:41848"/>
        <dbReference type="Rhea" id="RHEA-COMP:9635"/>
        <dbReference type="Rhea" id="RHEA-COMP:9636"/>
        <dbReference type="ChEBI" id="CHEBI:15378"/>
        <dbReference type="ChEBI" id="CHEBI:57783"/>
        <dbReference type="ChEBI" id="CHEBI:58349"/>
        <dbReference type="ChEBI" id="CHEBI:78462"/>
        <dbReference type="ChEBI" id="CHEBI:78463"/>
    </reaction>
    <physiologicalReaction direction="left-to-right" evidence="29">
        <dbReference type="Rhea" id="RHEA:41849"/>
    </physiologicalReaction>
</comment>
<dbReference type="CDD" id="cd05195">
    <property type="entry name" value="enoyl_red"/>
    <property type="match status" value="1"/>
</dbReference>
<comment type="catalytic activity">
    <reaction evidence="8">
        <text>(3R)-hydroxydecanoyl-[ACP] = (2E)-decenoyl-[ACP] + H2O</text>
        <dbReference type="Rhea" id="RHEA:41860"/>
        <dbReference type="Rhea" id="RHEA-COMP:9638"/>
        <dbReference type="Rhea" id="RHEA-COMP:9639"/>
        <dbReference type="ChEBI" id="CHEBI:15377"/>
        <dbReference type="ChEBI" id="CHEBI:78466"/>
        <dbReference type="ChEBI" id="CHEBI:78467"/>
    </reaction>
    <physiologicalReaction direction="left-to-right" evidence="8">
        <dbReference type="Rhea" id="RHEA:41861"/>
    </physiologicalReaction>
</comment>
<dbReference type="SUPFAM" id="SSF53901">
    <property type="entry name" value="Thiolase-like"/>
    <property type="match status" value="2"/>
</dbReference>
<evidence type="ECO:0000256" key="34">
    <source>
        <dbReference type="ARBA" id="ARBA00048704"/>
    </source>
</evidence>
<evidence type="ECO:0000256" key="31">
    <source>
        <dbReference type="ARBA" id="ARBA00048571"/>
    </source>
</evidence>
<evidence type="ECO:0000256" key="5">
    <source>
        <dbReference type="ARBA" id="ARBA00023332"/>
    </source>
</evidence>
<comment type="catalytic activity">
    <reaction evidence="40">
        <text>3-oxohexadecanoyl-[ACP] + NADPH + H(+) = (3R)-hydroxyhexadecanoyl-[ACP] + NADP(+)</text>
        <dbReference type="Rhea" id="RHEA:41904"/>
        <dbReference type="Rhea" id="RHEA-COMP:9649"/>
        <dbReference type="Rhea" id="RHEA-COMP:9650"/>
        <dbReference type="ChEBI" id="CHEBI:15378"/>
        <dbReference type="ChEBI" id="CHEBI:57783"/>
        <dbReference type="ChEBI" id="CHEBI:58349"/>
        <dbReference type="ChEBI" id="CHEBI:78478"/>
        <dbReference type="ChEBI" id="CHEBI:78480"/>
    </reaction>
    <physiologicalReaction direction="left-to-right" evidence="40">
        <dbReference type="Rhea" id="RHEA:41905"/>
    </physiologicalReaction>
</comment>
<comment type="catalytic activity">
    <reaction evidence="13">
        <text>(3R)-hydroxybutanoyl-[ACP] = (2E)-butenoyl-[ACP] + H2O</text>
        <dbReference type="Rhea" id="RHEA:41808"/>
        <dbReference type="Rhea" id="RHEA-COMP:9626"/>
        <dbReference type="Rhea" id="RHEA-COMP:9627"/>
        <dbReference type="ChEBI" id="CHEBI:15377"/>
        <dbReference type="ChEBI" id="CHEBI:78451"/>
        <dbReference type="ChEBI" id="CHEBI:78453"/>
    </reaction>
    <physiologicalReaction direction="left-to-right" evidence="13">
        <dbReference type="Rhea" id="RHEA:41809"/>
    </physiologicalReaction>
</comment>
<comment type="catalytic activity">
    <reaction evidence="35">
        <text>3-oxotetradecanoyl-[ACP] + NADPH + H(+) = (3R)-hydroxytetradecanoyl-[ACP] + NADP(+)</text>
        <dbReference type="Rhea" id="RHEA:41888"/>
        <dbReference type="Rhea" id="RHEA-COMP:9645"/>
        <dbReference type="Rhea" id="RHEA-COMP:9646"/>
        <dbReference type="ChEBI" id="CHEBI:15378"/>
        <dbReference type="ChEBI" id="CHEBI:57783"/>
        <dbReference type="ChEBI" id="CHEBI:58349"/>
        <dbReference type="ChEBI" id="CHEBI:78473"/>
        <dbReference type="ChEBI" id="CHEBI:78474"/>
    </reaction>
    <physiologicalReaction direction="left-to-right" evidence="35">
        <dbReference type="Rhea" id="RHEA:41889"/>
    </physiologicalReaction>
</comment>
<dbReference type="SUPFAM" id="SSF51735">
    <property type="entry name" value="NAD(P)-binding Rossmann-fold domains"/>
    <property type="match status" value="1"/>
</dbReference>
<dbReference type="Pfam" id="PF16197">
    <property type="entry name" value="KAsynt_C_assoc"/>
    <property type="match status" value="1"/>
</dbReference>
<dbReference type="Gene3D" id="3.40.47.10">
    <property type="match status" value="1"/>
</dbReference>
<evidence type="ECO:0000256" key="2">
    <source>
        <dbReference type="ARBA" id="ARBA00022799"/>
    </source>
</evidence>
<comment type="catalytic activity">
    <reaction evidence="6">
        <text>(3R)-hydroxydodecanoyl-[ACP] = (2E)-dodecenoyl-[ACP] + H2O</text>
        <dbReference type="Rhea" id="RHEA:41876"/>
        <dbReference type="Rhea" id="RHEA-COMP:9642"/>
        <dbReference type="Rhea" id="RHEA-COMP:9643"/>
        <dbReference type="ChEBI" id="CHEBI:15377"/>
        <dbReference type="ChEBI" id="CHEBI:78470"/>
        <dbReference type="ChEBI" id="CHEBI:78472"/>
    </reaction>
    <physiologicalReaction direction="left-to-right" evidence="6">
        <dbReference type="Rhea" id="RHEA:41877"/>
    </physiologicalReaction>
</comment>
<evidence type="ECO:0000256" key="9">
    <source>
        <dbReference type="ARBA" id="ARBA00023394"/>
    </source>
</evidence>
<evidence type="ECO:0000256" key="25">
    <source>
        <dbReference type="ARBA" id="ARBA00047961"/>
    </source>
</evidence>
<evidence type="ECO:0000256" key="33">
    <source>
        <dbReference type="ARBA" id="ARBA00048691"/>
    </source>
</evidence>
<evidence type="ECO:0000256" key="13">
    <source>
        <dbReference type="ARBA" id="ARBA00023402"/>
    </source>
</evidence>
<dbReference type="InterPro" id="IPR013968">
    <property type="entry name" value="PKS_KR"/>
</dbReference>
<accession>A0A835GUJ5</accession>
<comment type="catalytic activity">
    <reaction evidence="9">
        <text>a (3R)-hydroxyacyl-[ACP] = a (2E)-enoyl-[ACP] + H2O</text>
        <dbReference type="Rhea" id="RHEA:13097"/>
        <dbReference type="Rhea" id="RHEA-COMP:9925"/>
        <dbReference type="Rhea" id="RHEA-COMP:9945"/>
        <dbReference type="ChEBI" id="CHEBI:15377"/>
        <dbReference type="ChEBI" id="CHEBI:78784"/>
        <dbReference type="ChEBI" id="CHEBI:78827"/>
        <dbReference type="EC" id="4.2.1.59"/>
    </reaction>
    <physiologicalReaction direction="left-to-right" evidence="9">
        <dbReference type="Rhea" id="RHEA:13098"/>
    </physiologicalReaction>
</comment>
<evidence type="ECO:0000256" key="27">
    <source>
        <dbReference type="ARBA" id="ARBA00048281"/>
    </source>
</evidence>
<evidence type="ECO:0000256" key="20">
    <source>
        <dbReference type="ARBA" id="ARBA00047500"/>
    </source>
</evidence>
<comment type="catalytic activity">
    <reaction evidence="31">
        <text>3-oxohexanoyl-[ACP] + NADPH + H(+) = (3R)-hydroxyhexanoyl-[ACP] + NADP(+)</text>
        <dbReference type="Rhea" id="RHEA:41824"/>
        <dbReference type="Rhea" id="RHEA-COMP:9629"/>
        <dbReference type="Rhea" id="RHEA-COMP:9630"/>
        <dbReference type="ChEBI" id="CHEBI:15378"/>
        <dbReference type="ChEBI" id="CHEBI:57783"/>
        <dbReference type="ChEBI" id="CHEBI:58349"/>
        <dbReference type="ChEBI" id="CHEBI:78456"/>
        <dbReference type="ChEBI" id="CHEBI:78457"/>
    </reaction>
    <physiologicalReaction direction="left-to-right" evidence="31">
        <dbReference type="Rhea" id="RHEA:41825"/>
    </physiologicalReaction>
</comment>
<comment type="catalytic activity">
    <reaction evidence="42">
        <text>butanoyl-[ACP] + malonyl-[ACP] + H(+) = 3-oxohexanoyl-[ACP] + holo-[ACP] + CO2</text>
        <dbReference type="Rhea" id="RHEA:41820"/>
        <dbReference type="Rhea" id="RHEA-COMP:9623"/>
        <dbReference type="Rhea" id="RHEA-COMP:9628"/>
        <dbReference type="Rhea" id="RHEA-COMP:9629"/>
        <dbReference type="Rhea" id="RHEA-COMP:9685"/>
        <dbReference type="ChEBI" id="CHEBI:15378"/>
        <dbReference type="ChEBI" id="CHEBI:16526"/>
        <dbReference type="ChEBI" id="CHEBI:64479"/>
        <dbReference type="ChEBI" id="CHEBI:78449"/>
        <dbReference type="ChEBI" id="CHEBI:78454"/>
        <dbReference type="ChEBI" id="CHEBI:78456"/>
    </reaction>
    <physiologicalReaction direction="left-to-right" evidence="42">
        <dbReference type="Rhea" id="RHEA:41821"/>
    </physiologicalReaction>
</comment>
<dbReference type="SMART" id="SM00825">
    <property type="entry name" value="PKS_KS"/>
    <property type="match status" value="1"/>
</dbReference>
<dbReference type="Gene3D" id="3.40.50.720">
    <property type="entry name" value="NAD(P)-binding Rossmann-like Domain"/>
    <property type="match status" value="1"/>
</dbReference>
<evidence type="ECO:0000256" key="17">
    <source>
        <dbReference type="ARBA" id="ARBA00047400"/>
    </source>
</evidence>
<protein>
    <submittedName>
        <fullName evidence="48">Uncharacterized protein</fullName>
    </submittedName>
</protein>
<dbReference type="PROSITE" id="PS52019">
    <property type="entry name" value="PKS_MFAS_DH"/>
    <property type="match status" value="1"/>
</dbReference>
<evidence type="ECO:0000256" key="36">
    <source>
        <dbReference type="ARBA" id="ARBA00049019"/>
    </source>
</evidence>
<comment type="catalytic activity">
    <reaction evidence="15">
        <text>3-oxooctadecanoyl-[ACP] + NADPH + H(+) = (3R)-hydroxyoctadecanoyl-[ACP] + NADP(+)</text>
        <dbReference type="Rhea" id="RHEA:41920"/>
        <dbReference type="Rhea" id="RHEA-COMP:9653"/>
        <dbReference type="Rhea" id="RHEA-COMP:9654"/>
        <dbReference type="ChEBI" id="CHEBI:15378"/>
        <dbReference type="ChEBI" id="CHEBI:57783"/>
        <dbReference type="ChEBI" id="CHEBI:58349"/>
        <dbReference type="ChEBI" id="CHEBI:78487"/>
        <dbReference type="ChEBI" id="CHEBI:78488"/>
    </reaction>
    <physiologicalReaction direction="left-to-right" evidence="15">
        <dbReference type="Rhea" id="RHEA:41921"/>
    </physiologicalReaction>
</comment>
<evidence type="ECO:0000256" key="4">
    <source>
        <dbReference type="ARBA" id="ARBA00022990"/>
    </source>
</evidence>
<keyword evidence="4" id="KW-0007">Acetylation</keyword>
<comment type="function">
    <text evidence="14">Fatty acid synthetase is a multifunctional enzyme that catalyzes the de novo biosynthesis of long-chain saturated fatty acids starting from acetyl-CoA and malonyl-CoA in the presence of NADPH. This multifunctional protein contains 7 catalytic activities and a site for the binding of the prosthetic group 4'-phosphopantetheine of the acyl carrier protein ([ACP]) domain.</text>
</comment>
<evidence type="ECO:0000313" key="49">
    <source>
        <dbReference type="Proteomes" id="UP000648187"/>
    </source>
</evidence>
<evidence type="ECO:0000256" key="19">
    <source>
        <dbReference type="ARBA" id="ARBA00047451"/>
    </source>
</evidence>
<comment type="catalytic activity">
    <reaction evidence="24">
        <text>3-oxobutanoyl-[ACP] + NADPH + H(+) = (3R)-hydroxybutanoyl-[ACP] + NADP(+)</text>
        <dbReference type="Rhea" id="RHEA:41804"/>
        <dbReference type="Rhea" id="RHEA-COMP:9625"/>
        <dbReference type="Rhea" id="RHEA-COMP:9626"/>
        <dbReference type="ChEBI" id="CHEBI:15378"/>
        <dbReference type="ChEBI" id="CHEBI:57783"/>
        <dbReference type="ChEBI" id="CHEBI:58349"/>
        <dbReference type="ChEBI" id="CHEBI:78450"/>
        <dbReference type="ChEBI" id="CHEBI:78451"/>
    </reaction>
    <physiologicalReaction direction="left-to-right" evidence="24">
        <dbReference type="Rhea" id="RHEA:41805"/>
    </physiologicalReaction>
</comment>
<comment type="catalytic activity">
    <reaction evidence="38">
        <text>(2E)-tetradecenoyl-[ACP] + NADPH + H(+) = tetradecanoyl-[ACP] + NADP(+)</text>
        <dbReference type="Rhea" id="RHEA:41896"/>
        <dbReference type="Rhea" id="RHEA-COMP:9647"/>
        <dbReference type="Rhea" id="RHEA-COMP:9648"/>
        <dbReference type="ChEBI" id="CHEBI:15378"/>
        <dbReference type="ChEBI" id="CHEBI:57783"/>
        <dbReference type="ChEBI" id="CHEBI:58349"/>
        <dbReference type="ChEBI" id="CHEBI:78475"/>
        <dbReference type="ChEBI" id="CHEBI:78477"/>
    </reaction>
    <physiologicalReaction direction="left-to-right" evidence="38">
        <dbReference type="Rhea" id="RHEA:41897"/>
    </physiologicalReaction>
</comment>
<dbReference type="InterPro" id="IPR014030">
    <property type="entry name" value="Ketoacyl_synth_N"/>
</dbReference>
<dbReference type="UniPathway" id="UPA00094"/>
<feature type="region of interest" description="C-terminal hotdog fold" evidence="45">
    <location>
        <begin position="1000"/>
        <end position="1147"/>
    </location>
</feature>
<dbReference type="PANTHER" id="PTHR43775:SF23">
    <property type="entry name" value="FATTY ACID SYNTHASE 3"/>
    <property type="match status" value="1"/>
</dbReference>
<comment type="catalytic activity">
    <reaction evidence="16">
        <text>hexanoyl-[ACP] + malonyl-[ACP] + H(+) = 3-oxooctanoyl-[ACP] + holo-[ACP] + CO2</text>
        <dbReference type="Rhea" id="RHEA:41836"/>
        <dbReference type="Rhea" id="RHEA-COMP:9623"/>
        <dbReference type="Rhea" id="RHEA-COMP:9632"/>
        <dbReference type="Rhea" id="RHEA-COMP:9633"/>
        <dbReference type="Rhea" id="RHEA-COMP:9685"/>
        <dbReference type="ChEBI" id="CHEBI:15378"/>
        <dbReference type="ChEBI" id="CHEBI:16526"/>
        <dbReference type="ChEBI" id="CHEBI:64479"/>
        <dbReference type="ChEBI" id="CHEBI:78449"/>
        <dbReference type="ChEBI" id="CHEBI:78459"/>
        <dbReference type="ChEBI" id="CHEBI:78460"/>
    </reaction>
    <physiologicalReaction direction="left-to-right" evidence="16">
        <dbReference type="Rhea" id="RHEA:41837"/>
    </physiologicalReaction>
</comment>
<evidence type="ECO:0000256" key="18">
    <source>
        <dbReference type="ARBA" id="ARBA00047440"/>
    </source>
</evidence>
<feature type="domain" description="PKS/mFAS DH" evidence="47">
    <location>
        <begin position="861"/>
        <end position="1147"/>
    </location>
</feature>
<comment type="catalytic activity">
    <reaction evidence="20">
        <text>(2E)-butenoyl-[ACP] + NADPH + H(+) = butanoyl-[ACP] + NADP(+)</text>
        <dbReference type="Rhea" id="RHEA:41812"/>
        <dbReference type="Rhea" id="RHEA-COMP:9627"/>
        <dbReference type="Rhea" id="RHEA-COMP:9628"/>
        <dbReference type="ChEBI" id="CHEBI:15378"/>
        <dbReference type="ChEBI" id="CHEBI:57783"/>
        <dbReference type="ChEBI" id="CHEBI:58349"/>
        <dbReference type="ChEBI" id="CHEBI:78453"/>
        <dbReference type="ChEBI" id="CHEBI:78454"/>
    </reaction>
    <physiologicalReaction direction="left-to-right" evidence="20">
        <dbReference type="Rhea" id="RHEA:41813"/>
    </physiologicalReaction>
</comment>
<dbReference type="Gene3D" id="3.10.129.110">
    <property type="entry name" value="Polyketide synthase dehydratase"/>
    <property type="match status" value="1"/>
</dbReference>
<comment type="catalytic activity">
    <reaction evidence="30">
        <text>a fatty acyl-[ACP] + malonyl-[ACP] + H(+) = a 3-oxoacyl-[ACP] + holo-[ACP] + CO2</text>
        <dbReference type="Rhea" id="RHEA:22836"/>
        <dbReference type="Rhea" id="RHEA-COMP:9623"/>
        <dbReference type="Rhea" id="RHEA-COMP:9685"/>
        <dbReference type="Rhea" id="RHEA-COMP:9916"/>
        <dbReference type="Rhea" id="RHEA-COMP:14125"/>
        <dbReference type="ChEBI" id="CHEBI:15378"/>
        <dbReference type="ChEBI" id="CHEBI:16526"/>
        <dbReference type="ChEBI" id="CHEBI:64479"/>
        <dbReference type="ChEBI" id="CHEBI:78449"/>
        <dbReference type="ChEBI" id="CHEBI:78776"/>
        <dbReference type="ChEBI" id="CHEBI:138651"/>
        <dbReference type="EC" id="2.3.1.41"/>
    </reaction>
    <physiologicalReaction direction="left-to-right" evidence="30">
        <dbReference type="Rhea" id="RHEA:22837"/>
    </physiologicalReaction>
</comment>
<name>A0A835GUJ5_SPOEX</name>
<comment type="catalytic activity">
    <reaction evidence="34">
        <text>hexadecanoyl-[ACP] + H2O = hexadecanoate + holo-[ACP] + H(+)</text>
        <dbReference type="Rhea" id="RHEA:41932"/>
        <dbReference type="Rhea" id="RHEA-COMP:9652"/>
        <dbReference type="Rhea" id="RHEA-COMP:9685"/>
        <dbReference type="ChEBI" id="CHEBI:7896"/>
        <dbReference type="ChEBI" id="CHEBI:15377"/>
        <dbReference type="ChEBI" id="CHEBI:15378"/>
        <dbReference type="ChEBI" id="CHEBI:64479"/>
        <dbReference type="ChEBI" id="CHEBI:78483"/>
        <dbReference type="EC" id="3.1.2.14"/>
    </reaction>
    <physiologicalReaction direction="left-to-right" evidence="34">
        <dbReference type="Rhea" id="RHEA:41933"/>
    </physiologicalReaction>
</comment>
<dbReference type="GO" id="GO:0016297">
    <property type="term" value="F:fatty acyl-[ACP] hydrolase activity"/>
    <property type="evidence" value="ECO:0007669"/>
    <property type="project" value="UniProtKB-EC"/>
</dbReference>
<dbReference type="InterPro" id="IPR014043">
    <property type="entry name" value="Acyl_transferase_dom"/>
</dbReference>
<dbReference type="PANTHER" id="PTHR43775">
    <property type="entry name" value="FATTY ACID SYNTHASE"/>
    <property type="match status" value="1"/>
</dbReference>
<evidence type="ECO:0000256" key="37">
    <source>
        <dbReference type="ARBA" id="ARBA00049109"/>
    </source>
</evidence>
<dbReference type="SMART" id="SM00827">
    <property type="entry name" value="PKS_AT"/>
    <property type="match status" value="1"/>
</dbReference>
<feature type="active site" description="Proton donor; for dehydratase activity" evidence="45">
    <location>
        <position position="1049"/>
    </location>
</feature>
<evidence type="ECO:0000256" key="41">
    <source>
        <dbReference type="ARBA" id="ARBA00049422"/>
    </source>
</evidence>
<dbReference type="InterPro" id="IPR036291">
    <property type="entry name" value="NAD(P)-bd_dom_sf"/>
</dbReference>
<dbReference type="PROSITE" id="PS52004">
    <property type="entry name" value="KS3_2"/>
    <property type="match status" value="1"/>
</dbReference>
<proteinExistence type="predicted"/>
<evidence type="ECO:0000256" key="8">
    <source>
        <dbReference type="ARBA" id="ARBA00023388"/>
    </source>
</evidence>
<dbReference type="InterPro" id="IPR049391">
    <property type="entry name" value="FAS_pseudo-KR"/>
</dbReference>
<comment type="catalytic activity">
    <reaction evidence="39">
        <text>3-oxododecanoyl-[ACP] + NADPH + H(+) = (3R)-hydroxydodecanoyl-[ACP] + NADP(+)</text>
        <dbReference type="Rhea" id="RHEA:41872"/>
        <dbReference type="Rhea" id="RHEA-COMP:9641"/>
        <dbReference type="Rhea" id="RHEA-COMP:9642"/>
        <dbReference type="ChEBI" id="CHEBI:15378"/>
        <dbReference type="ChEBI" id="CHEBI:57783"/>
        <dbReference type="ChEBI" id="CHEBI:58349"/>
        <dbReference type="ChEBI" id="CHEBI:78469"/>
        <dbReference type="ChEBI" id="CHEBI:78470"/>
    </reaction>
    <physiologicalReaction direction="left-to-right" evidence="39">
        <dbReference type="Rhea" id="RHEA:41873"/>
    </physiologicalReaction>
</comment>
<dbReference type="Gene3D" id="3.90.180.10">
    <property type="entry name" value="Medium-chain alcohol dehydrogenases, catalytic domain"/>
    <property type="match status" value="1"/>
</dbReference>
<comment type="catalytic activity">
    <reaction evidence="11">
        <text>(3R)-hydroxyoctadecanoyl-[ACP] = (2E)-octadecenoyl-[ACP] + H2O</text>
        <dbReference type="Rhea" id="RHEA:41924"/>
        <dbReference type="Rhea" id="RHEA-COMP:9654"/>
        <dbReference type="Rhea" id="RHEA-COMP:9655"/>
        <dbReference type="ChEBI" id="CHEBI:15377"/>
        <dbReference type="ChEBI" id="CHEBI:78488"/>
        <dbReference type="ChEBI" id="CHEBI:78489"/>
    </reaction>
    <physiologicalReaction direction="left-to-right" evidence="11">
        <dbReference type="Rhea" id="RHEA:41925"/>
    </physiologicalReaction>
</comment>
<dbReference type="GO" id="GO:0019171">
    <property type="term" value="F:(3R)-hydroxyacyl-[acyl-carrier-protein] dehydratase activity"/>
    <property type="evidence" value="ECO:0007669"/>
    <property type="project" value="UniProtKB-EC"/>
</dbReference>
<comment type="catalytic activity">
    <reaction evidence="37">
        <text>decanoyl-[ACP] + malonyl-[ACP] + H(+) = 3-oxododecanoyl-[ACP] + holo-[ACP] + CO2</text>
        <dbReference type="Rhea" id="RHEA:41868"/>
        <dbReference type="Rhea" id="RHEA-COMP:9623"/>
        <dbReference type="Rhea" id="RHEA-COMP:9640"/>
        <dbReference type="Rhea" id="RHEA-COMP:9641"/>
        <dbReference type="Rhea" id="RHEA-COMP:9685"/>
        <dbReference type="ChEBI" id="CHEBI:15378"/>
        <dbReference type="ChEBI" id="CHEBI:16526"/>
        <dbReference type="ChEBI" id="CHEBI:64479"/>
        <dbReference type="ChEBI" id="CHEBI:78449"/>
        <dbReference type="ChEBI" id="CHEBI:78468"/>
        <dbReference type="ChEBI" id="CHEBI:78469"/>
    </reaction>
    <physiologicalReaction direction="left-to-right" evidence="37">
        <dbReference type="Rhea" id="RHEA:41869"/>
    </physiologicalReaction>
</comment>
<comment type="catalytic activity">
    <reaction evidence="5">
        <text>(3R)-hydroxyoctanoyl-[ACP] = (2E)-octenoyl-[ACP] + H2O</text>
        <dbReference type="Rhea" id="RHEA:41844"/>
        <dbReference type="Rhea" id="RHEA-COMP:9634"/>
        <dbReference type="Rhea" id="RHEA-COMP:9635"/>
        <dbReference type="ChEBI" id="CHEBI:15377"/>
        <dbReference type="ChEBI" id="CHEBI:78461"/>
        <dbReference type="ChEBI" id="CHEBI:78462"/>
    </reaction>
    <physiologicalReaction direction="left-to-right" evidence="5">
        <dbReference type="Rhea" id="RHEA:41845"/>
    </physiologicalReaction>
</comment>
<dbReference type="SUPFAM" id="SSF55048">
    <property type="entry name" value="Probable ACP-binding domain of malonyl-CoA ACP transacylase"/>
    <property type="match status" value="1"/>
</dbReference>
<comment type="catalytic activity">
    <reaction evidence="25">
        <text>acetyl-[ACP] + malonyl-[ACP] + H(+) = 3-oxobutanoyl-[ACP] + holo-[ACP] + CO2</text>
        <dbReference type="Rhea" id="RHEA:41800"/>
        <dbReference type="Rhea" id="RHEA-COMP:9621"/>
        <dbReference type="Rhea" id="RHEA-COMP:9623"/>
        <dbReference type="Rhea" id="RHEA-COMP:9625"/>
        <dbReference type="Rhea" id="RHEA-COMP:9685"/>
        <dbReference type="ChEBI" id="CHEBI:15378"/>
        <dbReference type="ChEBI" id="CHEBI:16526"/>
        <dbReference type="ChEBI" id="CHEBI:64479"/>
        <dbReference type="ChEBI" id="CHEBI:78446"/>
        <dbReference type="ChEBI" id="CHEBI:78449"/>
        <dbReference type="ChEBI" id="CHEBI:78450"/>
    </reaction>
    <physiologicalReaction direction="left-to-right" evidence="25">
        <dbReference type="Rhea" id="RHEA:41801"/>
    </physiologicalReaction>
</comment>
<comment type="pathway">
    <text evidence="1">Lipid metabolism.</text>
</comment>
<comment type="catalytic activity">
    <reaction evidence="10">
        <text>(3R)-hydroxytetradecanoyl-[ACP] = (2E)-tetradecenoyl-[ACP] + H2O</text>
        <dbReference type="Rhea" id="RHEA:41892"/>
        <dbReference type="Rhea" id="RHEA-COMP:9646"/>
        <dbReference type="Rhea" id="RHEA-COMP:9647"/>
        <dbReference type="ChEBI" id="CHEBI:15377"/>
        <dbReference type="ChEBI" id="CHEBI:78474"/>
        <dbReference type="ChEBI" id="CHEBI:78475"/>
    </reaction>
    <physiologicalReaction direction="left-to-right" evidence="10">
        <dbReference type="Rhea" id="RHEA:41893"/>
    </physiologicalReaction>
</comment>
<comment type="catalytic activity">
    <reaction evidence="18">
        <text>3-oxodecanoyl-[ACP] + NADPH + H(+) = (3R)-hydroxydecanoyl-[ACP] + NADP(+)</text>
        <dbReference type="Rhea" id="RHEA:41856"/>
        <dbReference type="Rhea" id="RHEA-COMP:9637"/>
        <dbReference type="Rhea" id="RHEA-COMP:9638"/>
        <dbReference type="ChEBI" id="CHEBI:15378"/>
        <dbReference type="ChEBI" id="CHEBI:57783"/>
        <dbReference type="ChEBI" id="CHEBI:58349"/>
        <dbReference type="ChEBI" id="CHEBI:78464"/>
        <dbReference type="ChEBI" id="CHEBI:78466"/>
    </reaction>
    <physiologicalReaction direction="left-to-right" evidence="18">
        <dbReference type="Rhea" id="RHEA:41857"/>
    </physiologicalReaction>
</comment>
<evidence type="ECO:0000256" key="38">
    <source>
        <dbReference type="ARBA" id="ARBA00049171"/>
    </source>
</evidence>
<dbReference type="GO" id="GO:0004315">
    <property type="term" value="F:3-oxoacyl-[acyl-carrier-protein] synthase activity"/>
    <property type="evidence" value="ECO:0007669"/>
    <property type="project" value="UniProtKB-EC"/>
</dbReference>
<evidence type="ECO:0000256" key="21">
    <source>
        <dbReference type="ARBA" id="ARBA00047578"/>
    </source>
</evidence>
<evidence type="ECO:0000256" key="32">
    <source>
        <dbReference type="ARBA" id="ARBA00048650"/>
    </source>
</evidence>
<dbReference type="InterPro" id="IPR014031">
    <property type="entry name" value="Ketoacyl_synth_C"/>
</dbReference>
<comment type="catalytic activity">
    <reaction evidence="23">
        <text>(2E)-hexenoyl-[ACP] + NADPH + H(+) = hexanoyl-[ACP] + NADP(+)</text>
        <dbReference type="Rhea" id="RHEA:41832"/>
        <dbReference type="Rhea" id="RHEA-COMP:9631"/>
        <dbReference type="Rhea" id="RHEA-COMP:9632"/>
        <dbReference type="ChEBI" id="CHEBI:15378"/>
        <dbReference type="ChEBI" id="CHEBI:57783"/>
        <dbReference type="ChEBI" id="CHEBI:58349"/>
        <dbReference type="ChEBI" id="CHEBI:78458"/>
        <dbReference type="ChEBI" id="CHEBI:78459"/>
    </reaction>
    <physiologicalReaction direction="left-to-right" evidence="23">
        <dbReference type="Rhea" id="RHEA:41833"/>
    </physiologicalReaction>
</comment>
<dbReference type="Pfam" id="PF08659">
    <property type="entry name" value="KR"/>
    <property type="match status" value="1"/>
</dbReference>
<dbReference type="InterPro" id="IPR011032">
    <property type="entry name" value="GroES-like_sf"/>
</dbReference>
<evidence type="ECO:0000256" key="11">
    <source>
        <dbReference type="ARBA" id="ARBA00023399"/>
    </source>
</evidence>
<evidence type="ECO:0000256" key="29">
    <source>
        <dbReference type="ARBA" id="ARBA00048420"/>
    </source>
</evidence>
<evidence type="ECO:0000256" key="14">
    <source>
        <dbReference type="ARBA" id="ARBA00023442"/>
    </source>
</evidence>
<dbReference type="InterPro" id="IPR042104">
    <property type="entry name" value="PKS_dehydratase_sf"/>
</dbReference>
<reference evidence="48" key="1">
    <citation type="submission" date="2020-08" db="EMBL/GenBank/DDBJ databases">
        <title>Spodoptera exigua strain:BAW_Kor-Di-RS1 Genome sequencing and assembly.</title>
        <authorList>
            <person name="Kim J."/>
            <person name="Nam H.Y."/>
            <person name="Kwon M."/>
            <person name="Choi J.H."/>
            <person name="Cho S.R."/>
            <person name="Kim G.-H."/>
        </authorList>
    </citation>
    <scope>NUCLEOTIDE SEQUENCE</scope>
    <source>
        <strain evidence="48">BAW_Kor-Di-RS1</strain>
        <tissue evidence="48">Whole-body</tissue>
    </source>
</reference>
<comment type="catalytic activity">
    <reaction evidence="27">
        <text>(2E)-dodecenoyl-[ACP] + NADPH + H(+) = dodecanoyl-[ACP] + NADP(+)</text>
        <dbReference type="Rhea" id="RHEA:41880"/>
        <dbReference type="Rhea" id="RHEA-COMP:9643"/>
        <dbReference type="Rhea" id="RHEA-COMP:9644"/>
        <dbReference type="ChEBI" id="CHEBI:15378"/>
        <dbReference type="ChEBI" id="CHEBI:57783"/>
        <dbReference type="ChEBI" id="CHEBI:58349"/>
        <dbReference type="ChEBI" id="CHEBI:65264"/>
        <dbReference type="ChEBI" id="CHEBI:78472"/>
    </reaction>
    <physiologicalReaction direction="left-to-right" evidence="27">
        <dbReference type="Rhea" id="RHEA:41881"/>
    </physiologicalReaction>
</comment>
<dbReference type="GO" id="GO:0004316">
    <property type="term" value="F:3-oxoacyl-[acyl-carrier-protein] reductase (NADPH) activity"/>
    <property type="evidence" value="ECO:0007669"/>
    <property type="project" value="UniProtKB-EC"/>
</dbReference>
<comment type="caution">
    <text evidence="48">The sequence shown here is derived from an EMBL/GenBank/DDBJ whole genome shotgun (WGS) entry which is preliminary data.</text>
</comment>
<comment type="catalytic activity">
    <reaction evidence="12">
        <text>(3R)-hydroxyhexadecanoyl-[ACP] = (2E)-hexadecenoyl-[ACP] + H2O</text>
        <dbReference type="Rhea" id="RHEA:41908"/>
        <dbReference type="Rhea" id="RHEA-COMP:9650"/>
        <dbReference type="Rhea" id="RHEA-COMP:9651"/>
        <dbReference type="ChEBI" id="CHEBI:15377"/>
        <dbReference type="ChEBI" id="CHEBI:78480"/>
        <dbReference type="ChEBI" id="CHEBI:78481"/>
    </reaction>
    <physiologicalReaction direction="left-to-right" evidence="12">
        <dbReference type="Rhea" id="RHEA:41909"/>
    </physiologicalReaction>
</comment>
<feature type="active site" description="Proton acceptor; for dehydratase activity" evidence="45">
    <location>
        <position position="899"/>
    </location>
</feature>
<evidence type="ECO:0000256" key="10">
    <source>
        <dbReference type="ARBA" id="ARBA00023398"/>
    </source>
</evidence>
<organism evidence="48 49">
    <name type="scientific">Spodoptera exigua</name>
    <name type="common">Beet armyworm</name>
    <name type="synonym">Noctua fulgens</name>
    <dbReference type="NCBI Taxonomy" id="7107"/>
    <lineage>
        <taxon>Eukaryota</taxon>
        <taxon>Metazoa</taxon>
        <taxon>Ecdysozoa</taxon>
        <taxon>Arthropoda</taxon>
        <taxon>Hexapoda</taxon>
        <taxon>Insecta</taxon>
        <taxon>Pterygota</taxon>
        <taxon>Neoptera</taxon>
        <taxon>Endopterygota</taxon>
        <taxon>Lepidoptera</taxon>
        <taxon>Glossata</taxon>
        <taxon>Ditrysia</taxon>
        <taxon>Noctuoidea</taxon>
        <taxon>Noctuidae</taxon>
        <taxon>Amphipyrinae</taxon>
        <taxon>Spodoptera</taxon>
    </lineage>
</organism>
<dbReference type="Gene3D" id="3.40.366.10">
    <property type="entry name" value="Malonyl-Coenzyme A Acyl Carrier Protein, domain 2"/>
    <property type="match status" value="1"/>
</dbReference>
<evidence type="ECO:0000256" key="28">
    <source>
        <dbReference type="ARBA" id="ARBA00048289"/>
    </source>
</evidence>
<comment type="catalytic activity">
    <reaction evidence="28">
        <text>tetradecanoyl-[ACP] + H2O = tetradecanoate + holo-[ACP] + H(+)</text>
        <dbReference type="Rhea" id="RHEA:30123"/>
        <dbReference type="Rhea" id="RHEA-COMP:9648"/>
        <dbReference type="Rhea" id="RHEA-COMP:9685"/>
        <dbReference type="ChEBI" id="CHEBI:15377"/>
        <dbReference type="ChEBI" id="CHEBI:15378"/>
        <dbReference type="ChEBI" id="CHEBI:30807"/>
        <dbReference type="ChEBI" id="CHEBI:64479"/>
        <dbReference type="ChEBI" id="CHEBI:78477"/>
        <dbReference type="EC" id="3.1.2.14"/>
    </reaction>
    <physiologicalReaction direction="left-to-right" evidence="28">
        <dbReference type="Rhea" id="RHEA:30124"/>
    </physiologicalReaction>
</comment>
<comment type="catalytic activity">
    <reaction evidence="26">
        <text>hexadecanoyl-[ACP] + malonyl-[ACP] + H(+) = 3-oxooctadecanoyl-[ACP] + holo-[ACP] + CO2</text>
        <dbReference type="Rhea" id="RHEA:41916"/>
        <dbReference type="Rhea" id="RHEA-COMP:9623"/>
        <dbReference type="Rhea" id="RHEA-COMP:9652"/>
        <dbReference type="Rhea" id="RHEA-COMP:9653"/>
        <dbReference type="Rhea" id="RHEA-COMP:9685"/>
        <dbReference type="ChEBI" id="CHEBI:15378"/>
        <dbReference type="ChEBI" id="CHEBI:16526"/>
        <dbReference type="ChEBI" id="CHEBI:64479"/>
        <dbReference type="ChEBI" id="CHEBI:78449"/>
        <dbReference type="ChEBI" id="CHEBI:78483"/>
        <dbReference type="ChEBI" id="CHEBI:78487"/>
    </reaction>
    <physiologicalReaction direction="left-to-right" evidence="26">
        <dbReference type="Rhea" id="RHEA:41917"/>
    </physiologicalReaction>
</comment>
<dbReference type="SUPFAM" id="SSF53474">
    <property type="entry name" value="alpha/beta-Hydrolases"/>
    <property type="match status" value="1"/>
</dbReference>
<evidence type="ECO:0000256" key="26">
    <source>
        <dbReference type="ARBA" id="ARBA00048051"/>
    </source>
</evidence>
<evidence type="ECO:0000256" key="1">
    <source>
        <dbReference type="ARBA" id="ARBA00005189"/>
    </source>
</evidence>
<dbReference type="SUPFAM" id="SSF52151">
    <property type="entry name" value="FabD/lysophospholipase-like"/>
    <property type="match status" value="1"/>
</dbReference>
<dbReference type="Proteomes" id="UP000648187">
    <property type="component" value="Unassembled WGS sequence"/>
</dbReference>
<dbReference type="InterPro" id="IPR001227">
    <property type="entry name" value="Ac_transferase_dom_sf"/>
</dbReference>
<dbReference type="Pfam" id="PF00109">
    <property type="entry name" value="ketoacyl-synt"/>
    <property type="match status" value="1"/>
</dbReference>
<dbReference type="InterPro" id="IPR020841">
    <property type="entry name" value="PKS_Beta-ketoAc_synthase_dom"/>
</dbReference>
<evidence type="ECO:0000256" key="35">
    <source>
        <dbReference type="ARBA" id="ARBA00048935"/>
    </source>
</evidence>
<evidence type="ECO:0000256" key="7">
    <source>
        <dbReference type="ARBA" id="ARBA00023373"/>
    </source>
</evidence>
<comment type="catalytic activity">
    <reaction evidence="22">
        <text>(2E)-hexadecenoyl-[ACP] + NADPH + H(+) = hexadecanoyl-[ACP] + NADP(+)</text>
        <dbReference type="Rhea" id="RHEA:41912"/>
        <dbReference type="Rhea" id="RHEA-COMP:9651"/>
        <dbReference type="Rhea" id="RHEA-COMP:9652"/>
        <dbReference type="ChEBI" id="CHEBI:15378"/>
        <dbReference type="ChEBI" id="CHEBI:57783"/>
        <dbReference type="ChEBI" id="CHEBI:58349"/>
        <dbReference type="ChEBI" id="CHEBI:78481"/>
        <dbReference type="ChEBI" id="CHEBI:78483"/>
    </reaction>
    <physiologicalReaction direction="left-to-right" evidence="22">
        <dbReference type="Rhea" id="RHEA:41913"/>
    </physiologicalReaction>
</comment>
<feature type="region of interest" description="N-terminal hotdog fold" evidence="45">
    <location>
        <begin position="861"/>
        <end position="989"/>
    </location>
</feature>
<gene>
    <name evidence="48" type="ORF">HW555_000600</name>
</gene>